<evidence type="ECO:0000313" key="2">
    <source>
        <dbReference type="EMBL" id="KAH9833262.1"/>
    </source>
</evidence>
<sequence length="360" mass="38901">MSATHLTPYYEDGLASAALNSPVSEAYTRPEDGLLDDLCEGVVDPYWNQTGMFGALSVGQGPSLFELPDADLDALIHGLCDPYSLSTSVPCHDSLALAAGTASQLHPAYPSPTFAEDRSLWHNALPGSCTYGSPSPSAVDTSQSPLFYYSDETAYSSPCRERSSTMDLFSTLPPDPSPELFLDTPGAGSSSATCHDAHLPTSMIYHTAPDVPADESPKKRANPTSGTSAARRKHTRPSSSVVPYSRTSRVRTTSPRNKQVGFVPSAELVAHEGLSACLYCPFSTQRKGDLKRHVRTHFALSRGQEWVCCGVPEEDALELAGESYEYGGRRMVGGCLKTFSRGDSYLRHLRKARCLRPVDV</sequence>
<evidence type="ECO:0000313" key="3">
    <source>
        <dbReference type="Proteomes" id="UP000814176"/>
    </source>
</evidence>
<dbReference type="RefSeq" id="XP_047776028.1">
    <property type="nucleotide sequence ID" value="XM_047916909.1"/>
</dbReference>
<keyword evidence="3" id="KW-1185">Reference proteome</keyword>
<evidence type="ECO:0000256" key="1">
    <source>
        <dbReference type="SAM" id="MobiDB-lite"/>
    </source>
</evidence>
<protein>
    <recommendedName>
        <fullName evidence="4">C2H2-type domain-containing protein</fullName>
    </recommendedName>
</protein>
<feature type="region of interest" description="Disordered" evidence="1">
    <location>
        <begin position="207"/>
        <end position="258"/>
    </location>
</feature>
<feature type="compositionally biased region" description="Low complexity" evidence="1">
    <location>
        <begin position="237"/>
        <end position="256"/>
    </location>
</feature>
<accession>A0ABQ8K7K2</accession>
<dbReference type="GeneID" id="71997641"/>
<proteinExistence type="predicted"/>
<dbReference type="Proteomes" id="UP000814176">
    <property type="component" value="Unassembled WGS sequence"/>
</dbReference>
<gene>
    <name evidence="2" type="ORF">C8Q71DRAFT_195900</name>
</gene>
<comment type="caution">
    <text evidence="2">The sequence shown here is derived from an EMBL/GenBank/DDBJ whole genome shotgun (WGS) entry which is preliminary data.</text>
</comment>
<dbReference type="EMBL" id="JADCUA010000019">
    <property type="protein sequence ID" value="KAH9833262.1"/>
    <property type="molecule type" value="Genomic_DNA"/>
</dbReference>
<reference evidence="2 3" key="1">
    <citation type="journal article" date="2021" name="Environ. Microbiol.">
        <title>Gene family expansions and transcriptome signatures uncover fungal adaptations to wood decay.</title>
        <authorList>
            <person name="Hage H."/>
            <person name="Miyauchi S."/>
            <person name="Viragh M."/>
            <person name="Drula E."/>
            <person name="Min B."/>
            <person name="Chaduli D."/>
            <person name="Navarro D."/>
            <person name="Favel A."/>
            <person name="Norest M."/>
            <person name="Lesage-Meessen L."/>
            <person name="Balint B."/>
            <person name="Merenyi Z."/>
            <person name="de Eugenio L."/>
            <person name="Morin E."/>
            <person name="Martinez A.T."/>
            <person name="Baldrian P."/>
            <person name="Stursova M."/>
            <person name="Martinez M.J."/>
            <person name="Novotny C."/>
            <person name="Magnuson J.K."/>
            <person name="Spatafora J.W."/>
            <person name="Maurice S."/>
            <person name="Pangilinan J."/>
            <person name="Andreopoulos W."/>
            <person name="LaButti K."/>
            <person name="Hundley H."/>
            <person name="Na H."/>
            <person name="Kuo A."/>
            <person name="Barry K."/>
            <person name="Lipzen A."/>
            <person name="Henrissat B."/>
            <person name="Riley R."/>
            <person name="Ahrendt S."/>
            <person name="Nagy L.G."/>
            <person name="Grigoriev I.V."/>
            <person name="Martin F."/>
            <person name="Rosso M.N."/>
        </authorList>
    </citation>
    <scope>NUCLEOTIDE SEQUENCE [LARGE SCALE GENOMIC DNA]</scope>
    <source>
        <strain evidence="2 3">CIRM-BRFM 1785</strain>
    </source>
</reference>
<organism evidence="2 3">
    <name type="scientific">Rhodofomes roseus</name>
    <dbReference type="NCBI Taxonomy" id="34475"/>
    <lineage>
        <taxon>Eukaryota</taxon>
        <taxon>Fungi</taxon>
        <taxon>Dikarya</taxon>
        <taxon>Basidiomycota</taxon>
        <taxon>Agaricomycotina</taxon>
        <taxon>Agaricomycetes</taxon>
        <taxon>Polyporales</taxon>
        <taxon>Rhodofomes</taxon>
    </lineage>
</organism>
<evidence type="ECO:0008006" key="4">
    <source>
        <dbReference type="Google" id="ProtNLM"/>
    </source>
</evidence>
<name>A0ABQ8K7K2_9APHY</name>
<feature type="region of interest" description="Disordered" evidence="1">
    <location>
        <begin position="170"/>
        <end position="193"/>
    </location>
</feature>